<dbReference type="InterPro" id="IPR011545">
    <property type="entry name" value="DEAD/DEAH_box_helicase_dom"/>
</dbReference>
<evidence type="ECO:0000256" key="4">
    <source>
        <dbReference type="ARBA" id="ARBA00022840"/>
    </source>
</evidence>
<evidence type="ECO:0000259" key="7">
    <source>
        <dbReference type="PROSITE" id="PS51194"/>
    </source>
</evidence>
<dbReference type="Proteomes" id="UP001595923">
    <property type="component" value="Unassembled WGS sequence"/>
</dbReference>
<organism evidence="8 9">
    <name type="scientific">Nocardiopsis mangrovi</name>
    <dbReference type="NCBI Taxonomy" id="1179818"/>
    <lineage>
        <taxon>Bacteria</taxon>
        <taxon>Bacillati</taxon>
        <taxon>Actinomycetota</taxon>
        <taxon>Actinomycetes</taxon>
        <taxon>Streptosporangiales</taxon>
        <taxon>Nocardiopsidaceae</taxon>
        <taxon>Nocardiopsis</taxon>
    </lineage>
</organism>
<dbReference type="Pfam" id="PF00271">
    <property type="entry name" value="Helicase_C"/>
    <property type="match status" value="1"/>
</dbReference>
<dbReference type="InterPro" id="IPR048392">
    <property type="entry name" value="MTR4-like_stalk"/>
</dbReference>
<dbReference type="Pfam" id="PF08148">
    <property type="entry name" value="DSHCT"/>
    <property type="match status" value="1"/>
</dbReference>
<evidence type="ECO:0000256" key="2">
    <source>
        <dbReference type="ARBA" id="ARBA00022801"/>
    </source>
</evidence>
<dbReference type="PANTHER" id="PTHR12131">
    <property type="entry name" value="ATP-DEPENDENT RNA AND DNA HELICASE"/>
    <property type="match status" value="1"/>
</dbReference>
<dbReference type="Pfam" id="PF26090">
    <property type="entry name" value="SH3_HelY"/>
    <property type="match status" value="1"/>
</dbReference>
<protein>
    <submittedName>
        <fullName evidence="8">DEAD/DEAH box helicase</fullName>
    </submittedName>
</protein>
<dbReference type="InterPro" id="IPR027417">
    <property type="entry name" value="P-loop_NTPase"/>
</dbReference>
<dbReference type="PROSITE" id="PS51192">
    <property type="entry name" value="HELICASE_ATP_BIND_1"/>
    <property type="match status" value="1"/>
</dbReference>
<dbReference type="InterPro" id="IPR012961">
    <property type="entry name" value="Ski2/MTR4_C"/>
</dbReference>
<accession>A0ABV9E3N1</accession>
<evidence type="ECO:0000313" key="8">
    <source>
        <dbReference type="EMBL" id="MFC4564623.1"/>
    </source>
</evidence>
<comment type="caution">
    <text evidence="8">The sequence shown here is derived from an EMBL/GenBank/DDBJ whole genome shotgun (WGS) entry which is preliminary data.</text>
</comment>
<evidence type="ECO:0000259" key="6">
    <source>
        <dbReference type="PROSITE" id="PS51192"/>
    </source>
</evidence>
<dbReference type="InterPro" id="IPR001650">
    <property type="entry name" value="Helicase_C-like"/>
</dbReference>
<dbReference type="Gene3D" id="3.40.50.300">
    <property type="entry name" value="P-loop containing nucleotide triphosphate hydrolases"/>
    <property type="match status" value="2"/>
</dbReference>
<dbReference type="RefSeq" id="WP_378577903.1">
    <property type="nucleotide sequence ID" value="NZ_JBHSFQ010000026.1"/>
</dbReference>
<dbReference type="SUPFAM" id="SSF52540">
    <property type="entry name" value="P-loop containing nucleoside triphosphate hydrolases"/>
    <property type="match status" value="1"/>
</dbReference>
<feature type="compositionally biased region" description="Acidic residues" evidence="5">
    <location>
        <begin position="231"/>
        <end position="240"/>
    </location>
</feature>
<feature type="region of interest" description="Disordered" evidence="5">
    <location>
        <begin position="231"/>
        <end position="263"/>
    </location>
</feature>
<keyword evidence="4" id="KW-0067">ATP-binding</keyword>
<dbReference type="GO" id="GO:0004386">
    <property type="term" value="F:helicase activity"/>
    <property type="evidence" value="ECO:0007669"/>
    <property type="project" value="UniProtKB-KW"/>
</dbReference>
<dbReference type="PANTHER" id="PTHR12131:SF1">
    <property type="entry name" value="ATP-DEPENDENT RNA HELICASE SUPV3L1, MITOCHONDRIAL-RELATED"/>
    <property type="match status" value="1"/>
</dbReference>
<reference evidence="9" key="1">
    <citation type="journal article" date="2019" name="Int. J. Syst. Evol. Microbiol.">
        <title>The Global Catalogue of Microorganisms (GCM) 10K type strain sequencing project: providing services to taxonomists for standard genome sequencing and annotation.</title>
        <authorList>
            <consortium name="The Broad Institute Genomics Platform"/>
            <consortium name="The Broad Institute Genome Sequencing Center for Infectious Disease"/>
            <person name="Wu L."/>
            <person name="Ma J."/>
        </authorList>
    </citation>
    <scope>NUCLEOTIDE SEQUENCE [LARGE SCALE GENOMIC DNA]</scope>
    <source>
        <strain evidence="9">XZYJ18</strain>
    </source>
</reference>
<sequence length="954" mass="106060">MSTHAARYAEFRRRQAESSATIEEFQGLYGFEFDPFQIRACKALETGDGVLVAAPTGSGKTVVGEFAVHLALRGGAKCFYTTPIKALSNQKYTDLVRRYGADKVGLLTGDNSVNGEAPVVVMTTEVLRNMLYASSHTLQGLAYVVMDEVHYLADRFRGAVWEEVIIHLPESVRMVALSATVSNAEEFGDWLQQVRGDTAVIVDETRPVPLWQHVMAGKRLHDLFVTVEEQAEGGADEDEDGRGRKRSRKRDRREGRDGTKPVEMVVGGERLQVNPRLIRLAQEDDRVTQLAHRRRHPQTRSRSTPRPRSKFAPPSRVQIIDELDREGLLPAITFIFSRAGCDDAVRQCVQSGLVLTTDPEAEEIRAYAERQCADIPPADLVVLGYHEWLRALERGVAAHHAGLLPAFKEVVETLFSRGLIRAVFATETLALGINMPARSVVIEKLDKWNGETHAALTPGEYTQLTGRAGRRGIDVEGHAVVIWQPGTDPQAVAGLASTRTYPLNSSFQPSYNMAVNLVGQVGRERSRNMLESSFAQFQADRAVVGLVRQLRKHEEALQGYAEAAQCHMGDFMEYAALRRRLSDLEAQASKGRSARRRDEAVRSLERLRAGDIIRIPSGRHTGFAVVLEPGTRGDVPAPLVLTAGRQIKRVNAADFPVPVEPAGRLRIPKNFSARSAQSRRDLASSLHNKLQETGGEAPRDRRGGGGDGGGGEDPEIRAVRREMRAHPCHGCPDREDHARWAERYFRLTKETEGLRRRVEGRSHVIARTFDRVCGVLQDLDYLDGDTVTDEGRRLAKIYSELDLLVAECLRRGLWEDLGPVELASCAASLVYESRRSDDAFPRVPEGPIGDTLVEMERLWGELGEVERDHQVSFQRRPDLGFVWLAYRWARGDRLDRILMEAELPAGDFVRTAKQLIDMLGQIADAAPGDSRVRATARKSVDLVRRGVVAYTSVA</sequence>
<evidence type="ECO:0000256" key="5">
    <source>
        <dbReference type="SAM" id="MobiDB-lite"/>
    </source>
</evidence>
<dbReference type="Pfam" id="PF00270">
    <property type="entry name" value="DEAD"/>
    <property type="match status" value="1"/>
</dbReference>
<name>A0ABV9E3N1_9ACTN</name>
<dbReference type="SMART" id="SM00487">
    <property type="entry name" value="DEXDc"/>
    <property type="match status" value="1"/>
</dbReference>
<dbReference type="Gene3D" id="1.10.3380.30">
    <property type="match status" value="1"/>
</dbReference>
<keyword evidence="3 8" id="KW-0347">Helicase</keyword>
<keyword evidence="2" id="KW-0378">Hydrolase</keyword>
<keyword evidence="1" id="KW-0547">Nucleotide-binding</keyword>
<dbReference type="CDD" id="cd18795">
    <property type="entry name" value="SF2_C_Ski2"/>
    <property type="match status" value="1"/>
</dbReference>
<evidence type="ECO:0000256" key="1">
    <source>
        <dbReference type="ARBA" id="ARBA00022741"/>
    </source>
</evidence>
<dbReference type="InterPro" id="IPR058621">
    <property type="entry name" value="SH3_HelY"/>
</dbReference>
<keyword evidence="9" id="KW-1185">Reference proteome</keyword>
<evidence type="ECO:0000313" key="9">
    <source>
        <dbReference type="Proteomes" id="UP001595923"/>
    </source>
</evidence>
<proteinExistence type="predicted"/>
<dbReference type="PROSITE" id="PS51194">
    <property type="entry name" value="HELICASE_CTER"/>
    <property type="match status" value="1"/>
</dbReference>
<feature type="domain" description="Helicase C-terminal" evidence="7">
    <location>
        <begin position="340"/>
        <end position="519"/>
    </location>
</feature>
<dbReference type="InterPro" id="IPR014001">
    <property type="entry name" value="Helicase_ATP-bd"/>
</dbReference>
<gene>
    <name evidence="8" type="ORF">ACFO4E_22425</name>
</gene>
<dbReference type="Pfam" id="PF21408">
    <property type="entry name" value="MTR4-like_stalk"/>
    <property type="match status" value="1"/>
</dbReference>
<dbReference type="EMBL" id="JBHSFQ010000026">
    <property type="protein sequence ID" value="MFC4564623.1"/>
    <property type="molecule type" value="Genomic_DNA"/>
</dbReference>
<dbReference type="SMART" id="SM01142">
    <property type="entry name" value="DSHCT"/>
    <property type="match status" value="1"/>
</dbReference>
<feature type="region of interest" description="Disordered" evidence="5">
    <location>
        <begin position="284"/>
        <end position="312"/>
    </location>
</feature>
<dbReference type="SMART" id="SM00490">
    <property type="entry name" value="HELICc"/>
    <property type="match status" value="1"/>
</dbReference>
<feature type="region of interest" description="Disordered" evidence="5">
    <location>
        <begin position="668"/>
        <end position="714"/>
    </location>
</feature>
<dbReference type="InterPro" id="IPR050699">
    <property type="entry name" value="RNA-DNA_Helicase"/>
</dbReference>
<feature type="domain" description="Helicase ATP-binding" evidence="6">
    <location>
        <begin position="41"/>
        <end position="199"/>
    </location>
</feature>
<feature type="compositionally biased region" description="Basic residues" evidence="5">
    <location>
        <begin position="291"/>
        <end position="309"/>
    </location>
</feature>
<evidence type="ECO:0000256" key="3">
    <source>
        <dbReference type="ARBA" id="ARBA00022806"/>
    </source>
</evidence>